<keyword evidence="3" id="KW-1185">Reference proteome</keyword>
<dbReference type="GeneID" id="112051117"/>
<evidence type="ECO:0000256" key="1">
    <source>
        <dbReference type="SAM" id="MobiDB-lite"/>
    </source>
</evidence>
<dbReference type="PANTHER" id="PTHR24413">
    <property type="entry name" value="SPECKLE-TYPE POZ PROTEIN"/>
    <property type="match status" value="1"/>
</dbReference>
<dbReference type="SUPFAM" id="SSF54695">
    <property type="entry name" value="POZ domain"/>
    <property type="match status" value="1"/>
</dbReference>
<dbReference type="RefSeq" id="XP_052739272.1">
    <property type="nucleotide sequence ID" value="XM_052883312.1"/>
</dbReference>
<sequence length="384" mass="43712">MAGDGEDLFGLYPEIDSDDEEENPADTLESAVESDEFGSKSNQIEFSKGSVSCLNECYTAEAQRLCILDVVKKLNNSDHYDIGGTYCIHNSNIQSELWFYCTTSILPHGNCLLNIFFCDRQGRSVSIGISDANTITKKTIYCNDTVSTQVRLSSTLCWKTFKSNEREESHLLKTYCFSKENVRSLDKQILCIPIEIKINEASVVDRGTMLRIKKNHDLSDLFKRGEYTDYTLESSSGMKYEVHKLLLATHSSVLRNMLKNSNADSLRLNIDDKGMEQFLEYIYTGSVKDILDHNWSQLIELADQFKLDKLFKEAENAITEQICVKNAIDVAVLSEKYKLVGIQRKVFEFIKAHPEVLETDGWKHLADIDLTKKLFQQVHSVLSN</sequence>
<feature type="domain" description="BTB" evidence="2">
    <location>
        <begin position="228"/>
        <end position="287"/>
    </location>
</feature>
<dbReference type="RefSeq" id="XP_052739274.1">
    <property type="nucleotide sequence ID" value="XM_052883314.1"/>
</dbReference>
<dbReference type="PROSITE" id="PS50097">
    <property type="entry name" value="BTB"/>
    <property type="match status" value="1"/>
</dbReference>
<evidence type="ECO:0000313" key="4">
    <source>
        <dbReference type="RefSeq" id="XP_052739272.1"/>
    </source>
</evidence>
<feature type="region of interest" description="Disordered" evidence="1">
    <location>
        <begin position="1"/>
        <end position="34"/>
    </location>
</feature>
<gene>
    <name evidence="4 5 6" type="primary">LOC112051117</name>
</gene>
<dbReference type="InterPro" id="IPR011333">
    <property type="entry name" value="SKP1/BTB/POZ_sf"/>
</dbReference>
<protein>
    <submittedName>
        <fullName evidence="4 5">Uncharacterized protein LOC112051117</fullName>
    </submittedName>
</protein>
<dbReference type="RefSeq" id="XP_052739273.1">
    <property type="nucleotide sequence ID" value="XM_052883313.1"/>
</dbReference>
<evidence type="ECO:0000313" key="5">
    <source>
        <dbReference type="RefSeq" id="XP_052739273.1"/>
    </source>
</evidence>
<dbReference type="Gene3D" id="1.25.40.420">
    <property type="match status" value="1"/>
</dbReference>
<evidence type="ECO:0000313" key="6">
    <source>
        <dbReference type="RefSeq" id="XP_052739274.1"/>
    </source>
</evidence>
<dbReference type="Gene3D" id="3.30.710.10">
    <property type="entry name" value="Potassium Channel Kv1.1, Chain A"/>
    <property type="match status" value="1"/>
</dbReference>
<dbReference type="Proteomes" id="UP001652582">
    <property type="component" value="Chromosome 8"/>
</dbReference>
<organism evidence="3 5">
    <name type="scientific">Bicyclus anynana</name>
    <name type="common">Squinting bush brown butterfly</name>
    <dbReference type="NCBI Taxonomy" id="110368"/>
    <lineage>
        <taxon>Eukaryota</taxon>
        <taxon>Metazoa</taxon>
        <taxon>Ecdysozoa</taxon>
        <taxon>Arthropoda</taxon>
        <taxon>Hexapoda</taxon>
        <taxon>Insecta</taxon>
        <taxon>Pterygota</taxon>
        <taxon>Neoptera</taxon>
        <taxon>Endopterygota</taxon>
        <taxon>Lepidoptera</taxon>
        <taxon>Glossata</taxon>
        <taxon>Ditrysia</taxon>
        <taxon>Papilionoidea</taxon>
        <taxon>Nymphalidae</taxon>
        <taxon>Satyrinae</taxon>
        <taxon>Satyrini</taxon>
        <taxon>Mycalesina</taxon>
        <taxon>Bicyclus</taxon>
    </lineage>
</organism>
<name>A0ABM3LJP3_BICAN</name>
<reference evidence="4 5" key="1">
    <citation type="submission" date="2025-05" db="UniProtKB">
        <authorList>
            <consortium name="RefSeq"/>
        </authorList>
    </citation>
    <scope>IDENTIFICATION</scope>
</reference>
<evidence type="ECO:0000259" key="2">
    <source>
        <dbReference type="PROSITE" id="PS50097"/>
    </source>
</evidence>
<accession>A0ABM3LJP3</accession>
<dbReference type="Pfam" id="PF00651">
    <property type="entry name" value="BTB"/>
    <property type="match status" value="1"/>
</dbReference>
<dbReference type="SMART" id="SM00225">
    <property type="entry name" value="BTB"/>
    <property type="match status" value="1"/>
</dbReference>
<evidence type="ECO:0000313" key="3">
    <source>
        <dbReference type="Proteomes" id="UP001652582"/>
    </source>
</evidence>
<proteinExistence type="predicted"/>
<dbReference type="CDD" id="cd18186">
    <property type="entry name" value="BTB_POZ_ZBTB_KLHL-like"/>
    <property type="match status" value="1"/>
</dbReference>
<feature type="compositionally biased region" description="Acidic residues" evidence="1">
    <location>
        <begin position="15"/>
        <end position="24"/>
    </location>
</feature>
<dbReference type="InterPro" id="IPR000210">
    <property type="entry name" value="BTB/POZ_dom"/>
</dbReference>